<feature type="region of interest" description="Disordered" evidence="6">
    <location>
        <begin position="566"/>
        <end position="601"/>
    </location>
</feature>
<organism evidence="9 13">
    <name type="scientific">Petromyzon marinus</name>
    <name type="common">Sea lamprey</name>
    <dbReference type="NCBI Taxonomy" id="7757"/>
    <lineage>
        <taxon>Eukaryota</taxon>
        <taxon>Metazoa</taxon>
        <taxon>Chordata</taxon>
        <taxon>Craniata</taxon>
        <taxon>Vertebrata</taxon>
        <taxon>Cyclostomata</taxon>
        <taxon>Hyperoartia</taxon>
        <taxon>Petromyzontiformes</taxon>
        <taxon>Petromyzontidae</taxon>
        <taxon>Petromyzon</taxon>
    </lineage>
</organism>
<evidence type="ECO:0000256" key="5">
    <source>
        <dbReference type="ARBA" id="ARBA00023054"/>
    </source>
</evidence>
<evidence type="ECO:0000259" key="7">
    <source>
        <dbReference type="PROSITE" id="PS50081"/>
    </source>
</evidence>
<evidence type="ECO:0000256" key="6">
    <source>
        <dbReference type="SAM" id="MobiDB-lite"/>
    </source>
</evidence>
<evidence type="ECO:0000313" key="12">
    <source>
        <dbReference type="RefSeq" id="XP_032821704.1"/>
    </source>
</evidence>
<keyword evidence="9" id="KW-1185">Reference proteome</keyword>
<keyword evidence="1" id="KW-0343">GTPase activation</keyword>
<evidence type="ECO:0000313" key="13">
    <source>
        <dbReference type="RefSeq" id="XP_032821705.1"/>
    </source>
</evidence>
<dbReference type="PANTHER" id="PTHR15228:SF25">
    <property type="entry name" value="F-BAR DOMAIN-CONTAINING PROTEIN"/>
    <property type="match status" value="1"/>
</dbReference>
<feature type="compositionally biased region" description="Polar residues" evidence="6">
    <location>
        <begin position="567"/>
        <end position="577"/>
    </location>
</feature>
<dbReference type="Gene3D" id="1.10.555.10">
    <property type="entry name" value="Rho GTPase activation protein"/>
    <property type="match status" value="1"/>
</dbReference>
<dbReference type="InterPro" id="IPR008936">
    <property type="entry name" value="Rho_GTPase_activation_prot"/>
</dbReference>
<dbReference type="InterPro" id="IPR054713">
    <property type="entry name" value="GMIP/FCHO2-like_FCH"/>
</dbReference>
<gene>
    <name evidence="10 11 12 13 14" type="primary">LOC116948766</name>
</gene>
<evidence type="ECO:0000256" key="4">
    <source>
        <dbReference type="ARBA" id="ARBA00022833"/>
    </source>
</evidence>
<dbReference type="PANTHER" id="PTHR15228">
    <property type="entry name" value="SPERMATHECAL PHYSIOLOGY VARIANT"/>
    <property type="match status" value="1"/>
</dbReference>
<dbReference type="InterPro" id="IPR051025">
    <property type="entry name" value="RhoGAP"/>
</dbReference>
<dbReference type="PROSITE" id="PS50081">
    <property type="entry name" value="ZF_DAG_PE_2"/>
    <property type="match status" value="1"/>
</dbReference>
<evidence type="ECO:0000256" key="3">
    <source>
        <dbReference type="ARBA" id="ARBA00022771"/>
    </source>
</evidence>
<dbReference type="Gene3D" id="1.20.1270.60">
    <property type="entry name" value="Arfaptin homology (AH) domain/BAR domain"/>
    <property type="match status" value="1"/>
</dbReference>
<dbReference type="InterPro" id="IPR027267">
    <property type="entry name" value="AH/BAR_dom_sf"/>
</dbReference>
<evidence type="ECO:0000256" key="2">
    <source>
        <dbReference type="ARBA" id="ARBA00022723"/>
    </source>
</evidence>
<dbReference type="PROSITE" id="PS50238">
    <property type="entry name" value="RHOGAP"/>
    <property type="match status" value="1"/>
</dbReference>
<evidence type="ECO:0000256" key="1">
    <source>
        <dbReference type="ARBA" id="ARBA00022468"/>
    </source>
</evidence>
<evidence type="ECO:0000313" key="10">
    <source>
        <dbReference type="RefSeq" id="XP_032821702.1"/>
    </source>
</evidence>
<dbReference type="InterPro" id="IPR046349">
    <property type="entry name" value="C1-like_sf"/>
</dbReference>
<dbReference type="PROSITE" id="PS00479">
    <property type="entry name" value="ZF_DAG_PE_1"/>
    <property type="match status" value="1"/>
</dbReference>
<dbReference type="AlphaFoldDB" id="A0AAJ7X578"/>
<dbReference type="Pfam" id="PF24235">
    <property type="entry name" value="RHG29_45_N"/>
    <property type="match status" value="1"/>
</dbReference>
<dbReference type="InterPro" id="IPR002219">
    <property type="entry name" value="PKC_DAG/PE"/>
</dbReference>
<dbReference type="GO" id="GO:0007165">
    <property type="term" value="P:signal transduction"/>
    <property type="evidence" value="ECO:0007669"/>
    <property type="project" value="InterPro"/>
</dbReference>
<dbReference type="Pfam" id="PF00620">
    <property type="entry name" value="RhoGAP"/>
    <property type="match status" value="1"/>
</dbReference>
<dbReference type="SMART" id="SM00324">
    <property type="entry name" value="RhoGAP"/>
    <property type="match status" value="1"/>
</dbReference>
<keyword evidence="2" id="KW-0479">Metal-binding</keyword>
<keyword evidence="4" id="KW-0862">Zinc</keyword>
<feature type="domain" description="Rho-GAP" evidence="8">
    <location>
        <begin position="698"/>
        <end position="917"/>
    </location>
</feature>
<keyword evidence="3" id="KW-0863">Zinc-finger</keyword>
<evidence type="ECO:0000259" key="8">
    <source>
        <dbReference type="PROSITE" id="PS50238"/>
    </source>
</evidence>
<dbReference type="SUPFAM" id="SSF48350">
    <property type="entry name" value="GTPase activation domain, GAP"/>
    <property type="match status" value="1"/>
</dbReference>
<sequence>MDTYTLPQHGGPRNHRGSRLPGGADHRLHLSSVGASSAREQGLSKSVSMCSLDEASAGLDGPGLEPEEILQLTHEARQLSDTLARLRQAALCPGVGPDLDGGGRVYRQLGDVLSVLKPVLKRYPALHSVGLLTAIGSLIATVKGHCPNEQDSRSNRLLEQAIDGLAMAFSSVMSEFLMGEVDTRTLHSARQVRSLSVDNLLFDGVSSENRTSSVQSFHKSEPAKSQDRELLDGTVEASLSYLKAWSEYSKGLLAYMERRLNLEVEHANTLLMVNQTLSPVFMNKQWMPVVPILSEVLKKENEAAENTTRNTGKPFTSTLLQPLAAQRVTLKTKRKEINEQWHRGLDQYRNAESCLRIAELQRAQREEDLALVSTGNLGNSLKTTDKRQHVHEEAQRKLLEAEVLCRTNAAEAWHQRDKLVTLKGRLLAVLNQLLQKADAALQEVVVRYLEVVYSRDPLLPTSACGETRMYRPGHMYVVYMQSVHGALGHVPRKTLGHSKSEELSIGSQWNVPMGVLQSPSLTEELPSLQLSPGDSSSTGLADLIGPQNCWSLSQIRSSSSDLESADAVSSSLDSPCTSPGDIKRKLSRTPSTGTMSSLDDLEDKDLSSFDKDLNPLSTSMPVVVSGPFKKTDLSVAARTHRLRRLRALSRCRECDAYIYFQGAECEECFLVCHRKCLQTLLIRCGRQRLGVRAAMFGEELLAVTRSEPHGIPIVVRTCIAEMERRALCVKGLYRVNGLKTQVDRLCAAFENGRELVELSEQPVHVISNVLKHFLRRMPEPIVPFQLYGAFLDLARESLLLGDEAFPQSGLETLEICHTAPAFQHTELGRILSKLQDLLKQLPSPHYNTLSYIIQHLHRVTDREEENKMSFRNLGIVFGPTLLRPCSMKGSSDLCSLVDYPIQSHVVEMLIFWHKKLFSEISYVVSTDDCGPSVREEPSAANPVKFDKTLKSAAGNNDMPPCVNVEHAKCSEVLGCRAECVAECSCLPRLCAAAGLEWDLHERPCAENIGHSQYCSSRSSSQEEGHDPFCFVMAGSDQLTSNSTTVPGAVAASVDVKNTGNTVAVDFKEFPRLIRGTGSAVPRRRPPVRPHSRPTKLRDVIHATAGVTSADYAPQMEHSHIWLPDSRGPDSETICRSSKNQPVMASVSDEQKCCVGKNYVIVHENNHGRPHEETQLTRSLCTQEMFYQPSSLTNSTVFSTNASQLSISSKCHPPPTAISPCLNDNLNNSNASQLKKSDTSVLLSLPLGKPELQADEDRQPEFV</sequence>
<protein>
    <submittedName>
        <fullName evidence="10 11">Rho GTPase-activating protein 45-like isoform X1</fullName>
    </submittedName>
</protein>
<dbReference type="Pfam" id="PF22699">
    <property type="entry name" value="GMIP-like_FCH"/>
    <property type="match status" value="1"/>
</dbReference>
<dbReference type="RefSeq" id="XP_032821704.1">
    <property type="nucleotide sequence ID" value="XM_032965813.1"/>
</dbReference>
<proteinExistence type="predicted"/>
<dbReference type="RefSeq" id="XP_032821702.1">
    <property type="nucleotide sequence ID" value="XM_032965811.1"/>
</dbReference>
<dbReference type="GO" id="GO:0005096">
    <property type="term" value="F:GTPase activator activity"/>
    <property type="evidence" value="ECO:0007669"/>
    <property type="project" value="UniProtKB-KW"/>
</dbReference>
<dbReference type="SMART" id="SM00109">
    <property type="entry name" value="C1"/>
    <property type="match status" value="1"/>
</dbReference>
<dbReference type="RefSeq" id="XP_032821706.1">
    <property type="nucleotide sequence ID" value="XM_032965815.1"/>
</dbReference>
<dbReference type="RefSeq" id="XP_032821705.1">
    <property type="nucleotide sequence ID" value="XM_032965814.1"/>
</dbReference>
<name>A0AAJ7X578_PETMA</name>
<evidence type="ECO:0000313" key="9">
    <source>
        <dbReference type="Proteomes" id="UP001318040"/>
    </source>
</evidence>
<feature type="domain" description="Phorbol-ester/DAG-type" evidence="7">
    <location>
        <begin position="639"/>
        <end position="684"/>
    </location>
</feature>
<dbReference type="GO" id="GO:0051056">
    <property type="term" value="P:regulation of small GTPase mediated signal transduction"/>
    <property type="evidence" value="ECO:0007669"/>
    <property type="project" value="UniProtKB-ARBA"/>
</dbReference>
<accession>A0AAJ7X578</accession>
<dbReference type="KEGG" id="pmrn:116948766"/>
<dbReference type="GO" id="GO:0008270">
    <property type="term" value="F:zinc ion binding"/>
    <property type="evidence" value="ECO:0007669"/>
    <property type="project" value="UniProtKB-KW"/>
</dbReference>
<keyword evidence="5" id="KW-0175">Coiled coil</keyword>
<evidence type="ECO:0000313" key="14">
    <source>
        <dbReference type="RefSeq" id="XP_032821706.1"/>
    </source>
</evidence>
<dbReference type="RefSeq" id="XP_032821703.1">
    <property type="nucleotide sequence ID" value="XM_032965812.1"/>
</dbReference>
<dbReference type="SUPFAM" id="SSF57889">
    <property type="entry name" value="Cysteine-rich domain"/>
    <property type="match status" value="1"/>
</dbReference>
<evidence type="ECO:0000313" key="11">
    <source>
        <dbReference type="RefSeq" id="XP_032821703.1"/>
    </source>
</evidence>
<dbReference type="InterPro" id="IPR057028">
    <property type="entry name" value="RHG29_45_N"/>
</dbReference>
<reference evidence="10 11" key="1">
    <citation type="submission" date="2025-04" db="UniProtKB">
        <authorList>
            <consortium name="RefSeq"/>
        </authorList>
    </citation>
    <scope>IDENTIFICATION</scope>
    <source>
        <tissue evidence="10 11">Sperm</tissue>
    </source>
</reference>
<dbReference type="CDD" id="cd20816">
    <property type="entry name" value="C1_GMIP-like"/>
    <property type="match status" value="1"/>
</dbReference>
<dbReference type="SUPFAM" id="SSF103657">
    <property type="entry name" value="BAR/IMD domain-like"/>
    <property type="match status" value="1"/>
</dbReference>
<feature type="region of interest" description="Disordered" evidence="6">
    <location>
        <begin position="1"/>
        <end position="28"/>
    </location>
</feature>
<dbReference type="InterPro" id="IPR000198">
    <property type="entry name" value="RhoGAP_dom"/>
</dbReference>
<dbReference type="Proteomes" id="UP001318040">
    <property type="component" value="Chromosome 35"/>
</dbReference>